<dbReference type="AlphaFoldDB" id="A0A5C5U143"/>
<dbReference type="EMBL" id="VOHK01000005">
    <property type="protein sequence ID" value="TWT19388.1"/>
    <property type="molecule type" value="Genomic_DNA"/>
</dbReference>
<evidence type="ECO:0000259" key="2">
    <source>
        <dbReference type="Pfam" id="PF01425"/>
    </source>
</evidence>
<dbReference type="SUPFAM" id="SSF75304">
    <property type="entry name" value="Amidase signature (AS) enzymes"/>
    <property type="match status" value="1"/>
</dbReference>
<dbReference type="InterPro" id="IPR000120">
    <property type="entry name" value="Amidase"/>
</dbReference>
<dbReference type="Gene3D" id="3.90.1300.10">
    <property type="entry name" value="Amidase signature (AS) domain"/>
    <property type="match status" value="1"/>
</dbReference>
<sequence length="476" mass="50075">MNANHITLRDAFELGRLDAHDQSALRRAGDVSARELVEAALLRIEALDPALGAVCHRADALARAQLDDGLPDAPLAGVPWLAKDSLDVPGMPTRSCSRSRSNVLAARGYAYVERLQAQGLVAVGKSTMPEFGLLGSTEPLLGPVTRNPWSLAHSPGGSSGGAGAAVAAGLVPLAQGSDGGGSIRLPAACCGIVGLKPGRDSTVRVRARHMIEDLLVGDSLMARSVRDVAWGFAAAHADPRRAMVTAASSARLRIGVVDTSLLGAAPHPDVADAIRRSADLCASLGHRVEAVDWPVDGGAMLSAFQDIWTHLGADCVDAVRPLLGGRRLEDALEPWTLALGERAMALSTDALERGYAQLARLPAQFAAFHAQYDVLLSPVVNGPTPALGRYGPSVPVEVLMPTMFDWISYTPLQNLAGTPAISLPLFHDGDGLPLGSMFAADRGREDVLLALAYELEAALPWRERWPAHSVATPPQP</sequence>
<dbReference type="PANTHER" id="PTHR11895">
    <property type="entry name" value="TRANSAMIDASE"/>
    <property type="match status" value="1"/>
</dbReference>
<organism evidence="3 4">
    <name type="scientific">Luteimonas marina</name>
    <dbReference type="NCBI Taxonomy" id="488485"/>
    <lineage>
        <taxon>Bacteria</taxon>
        <taxon>Pseudomonadati</taxon>
        <taxon>Pseudomonadota</taxon>
        <taxon>Gammaproteobacteria</taxon>
        <taxon>Lysobacterales</taxon>
        <taxon>Lysobacteraceae</taxon>
        <taxon>Luteimonas</taxon>
    </lineage>
</organism>
<dbReference type="OrthoDB" id="9811471at2"/>
<reference evidence="3 4" key="1">
    <citation type="journal article" date="2008" name="Int. J. Syst. Evol. Microbiol.">
        <title>Luteimonas marina sp. nov., isolated from seawater.</title>
        <authorList>
            <person name="Baik K.S."/>
            <person name="Park S.C."/>
            <person name="Kim M.S."/>
            <person name="Kim E.M."/>
            <person name="Park C."/>
            <person name="Chun J."/>
            <person name="Seong C.N."/>
        </authorList>
    </citation>
    <scope>NUCLEOTIDE SEQUENCE [LARGE SCALE GENOMIC DNA]</scope>
    <source>
        <strain evidence="3 4">FR1330</strain>
    </source>
</reference>
<dbReference type="InterPro" id="IPR020556">
    <property type="entry name" value="Amidase_CS"/>
</dbReference>
<name>A0A5C5U143_9GAMM</name>
<dbReference type="Proteomes" id="UP000319980">
    <property type="component" value="Unassembled WGS sequence"/>
</dbReference>
<proteinExistence type="inferred from homology"/>
<accession>A0A5C5U143</accession>
<dbReference type="InterPro" id="IPR023631">
    <property type="entry name" value="Amidase_dom"/>
</dbReference>
<keyword evidence="4" id="KW-1185">Reference proteome</keyword>
<dbReference type="PROSITE" id="PS00571">
    <property type="entry name" value="AMIDASES"/>
    <property type="match status" value="1"/>
</dbReference>
<dbReference type="Pfam" id="PF01425">
    <property type="entry name" value="Amidase"/>
    <property type="match status" value="1"/>
</dbReference>
<evidence type="ECO:0000313" key="3">
    <source>
        <dbReference type="EMBL" id="TWT19388.1"/>
    </source>
</evidence>
<gene>
    <name evidence="3" type="ORF">FQY83_13655</name>
</gene>
<dbReference type="GO" id="GO:0003824">
    <property type="term" value="F:catalytic activity"/>
    <property type="evidence" value="ECO:0007669"/>
    <property type="project" value="InterPro"/>
</dbReference>
<protein>
    <recommendedName>
        <fullName evidence="2">Amidase domain-containing protein</fullName>
    </recommendedName>
</protein>
<dbReference type="InterPro" id="IPR036928">
    <property type="entry name" value="AS_sf"/>
</dbReference>
<evidence type="ECO:0000313" key="4">
    <source>
        <dbReference type="Proteomes" id="UP000319980"/>
    </source>
</evidence>
<dbReference type="PANTHER" id="PTHR11895:SF7">
    <property type="entry name" value="GLUTAMYL-TRNA(GLN) AMIDOTRANSFERASE SUBUNIT A, MITOCHONDRIAL"/>
    <property type="match status" value="1"/>
</dbReference>
<evidence type="ECO:0000256" key="1">
    <source>
        <dbReference type="ARBA" id="ARBA00009199"/>
    </source>
</evidence>
<comment type="similarity">
    <text evidence="1">Belongs to the amidase family.</text>
</comment>
<feature type="domain" description="Amidase" evidence="2">
    <location>
        <begin position="35"/>
        <end position="449"/>
    </location>
</feature>
<dbReference type="RefSeq" id="WP_146388504.1">
    <property type="nucleotide sequence ID" value="NZ_VOHK01000005.1"/>
</dbReference>
<comment type="caution">
    <text evidence="3">The sequence shown here is derived from an EMBL/GenBank/DDBJ whole genome shotgun (WGS) entry which is preliminary data.</text>
</comment>